<evidence type="ECO:0000256" key="1">
    <source>
        <dbReference type="SAM" id="SignalP"/>
    </source>
</evidence>
<gene>
    <name evidence="2" type="ORF">ES288_D07G028300v1</name>
</gene>
<keyword evidence="1" id="KW-0732">Signal</keyword>
<organism evidence="2 3">
    <name type="scientific">Gossypium darwinii</name>
    <name type="common">Darwin's cotton</name>
    <name type="synonym">Gossypium barbadense var. darwinii</name>
    <dbReference type="NCBI Taxonomy" id="34276"/>
    <lineage>
        <taxon>Eukaryota</taxon>
        <taxon>Viridiplantae</taxon>
        <taxon>Streptophyta</taxon>
        <taxon>Embryophyta</taxon>
        <taxon>Tracheophyta</taxon>
        <taxon>Spermatophyta</taxon>
        <taxon>Magnoliopsida</taxon>
        <taxon>eudicotyledons</taxon>
        <taxon>Gunneridae</taxon>
        <taxon>Pentapetalae</taxon>
        <taxon>rosids</taxon>
        <taxon>malvids</taxon>
        <taxon>Malvales</taxon>
        <taxon>Malvaceae</taxon>
        <taxon>Malvoideae</taxon>
        <taxon>Gossypium</taxon>
    </lineage>
</organism>
<dbReference type="AlphaFoldDB" id="A0A5D2BTX5"/>
<protein>
    <recommendedName>
        <fullName evidence="4">Tocopherol cyclase</fullName>
    </recommendedName>
</protein>
<feature type="signal peptide" evidence="1">
    <location>
        <begin position="1"/>
        <end position="27"/>
    </location>
</feature>
<dbReference type="EMBL" id="CM017707">
    <property type="protein sequence ID" value="TYG59958.1"/>
    <property type="molecule type" value="Genomic_DNA"/>
</dbReference>
<dbReference type="InterPro" id="IPR025893">
    <property type="entry name" value="Tocopherol_cyclase"/>
</dbReference>
<dbReference type="Pfam" id="PF14249">
    <property type="entry name" value="Tocopherol_cycl"/>
    <property type="match status" value="1"/>
</dbReference>
<sequence>MKVVSRAVVFFVNIISIPMSVTRVAQTYTPLAQTCTQLQVCNGTFIVVTKKKKKRFQFKFQTSHFFQVSKFSPFYFPPLISDFRDIPISMDPNIYSLNQLHQFSSCFLGLHSLNSKSTLKFSQSSTFNAFSPRELGPLRLGFRSNSPVVACSSVSEIESETSSPAAKRSVSVSPVYVPTPVNRETRTPHSGYHFDGTTRQFFEGWYFKVSIPERKQSFCFIYSVENPAFKRTLTPLEMLQHGPRFTGVGAQVLGANGKYICQYSEESQNFWGSRHELALGNTFVANKASRPPSKEVPPQEFNRKVLEGFQVSPLWNQGFICDDGRTYYAKTVNTARWEYSTRPIYGWGDVGSKQKSTAGWAAALPIFEPHWQICMASGLSTGWIEWDGERFEFQDAPSYSEKNWGGGFPRKWFWAQCNVFEGASGKISLTTAGGLRQLPGLTETFENTALIGVHYDGIFYEFVPWNGVVTWEIAQWGYWNIAAENKTHLVELEATTTDSGTTLLAPTVEAGLTPACLDTCLGDLTLKIWEKNVGGSKGKLILDVKSDMAALEVGGGPWFNTWKGKTTTPEVIKSALQVPIDVEGIFGLAPFLKPPGL</sequence>
<dbReference type="PANTHER" id="PTHR35309:SF2">
    <property type="entry name" value="TOCOPHEROL CYCLASE, CHLOROPLASTIC"/>
    <property type="match status" value="1"/>
</dbReference>
<dbReference type="PANTHER" id="PTHR35309">
    <property type="match status" value="1"/>
</dbReference>
<dbReference type="GO" id="GO:0009976">
    <property type="term" value="F:tocopherol cyclase activity"/>
    <property type="evidence" value="ECO:0007669"/>
    <property type="project" value="InterPro"/>
</dbReference>
<proteinExistence type="predicted"/>
<feature type="chain" id="PRO_5022801068" description="Tocopherol cyclase" evidence="1">
    <location>
        <begin position="28"/>
        <end position="597"/>
    </location>
</feature>
<dbReference type="Proteomes" id="UP000323506">
    <property type="component" value="Chromosome D07"/>
</dbReference>
<keyword evidence="3" id="KW-1185">Reference proteome</keyword>
<reference evidence="2 3" key="1">
    <citation type="submission" date="2019-06" db="EMBL/GenBank/DDBJ databases">
        <title>WGS assembly of Gossypium darwinii.</title>
        <authorList>
            <person name="Chen Z.J."/>
            <person name="Sreedasyam A."/>
            <person name="Ando A."/>
            <person name="Song Q."/>
            <person name="De L."/>
            <person name="Hulse-Kemp A."/>
            <person name="Ding M."/>
            <person name="Ye W."/>
            <person name="Kirkbride R."/>
            <person name="Jenkins J."/>
            <person name="Plott C."/>
            <person name="Lovell J."/>
            <person name="Lin Y.-M."/>
            <person name="Vaughn R."/>
            <person name="Liu B."/>
            <person name="Li W."/>
            <person name="Simpson S."/>
            <person name="Scheffler B."/>
            <person name="Saski C."/>
            <person name="Grover C."/>
            <person name="Hu G."/>
            <person name="Conover J."/>
            <person name="Carlson J."/>
            <person name="Shu S."/>
            <person name="Boston L."/>
            <person name="Williams M."/>
            <person name="Peterson D."/>
            <person name="Mcgee K."/>
            <person name="Jones D."/>
            <person name="Wendel J."/>
            <person name="Stelly D."/>
            <person name="Grimwood J."/>
            <person name="Schmutz J."/>
        </authorList>
    </citation>
    <scope>NUCLEOTIDE SEQUENCE [LARGE SCALE GENOMIC DNA]</scope>
    <source>
        <strain evidence="2">1808015.09</strain>
    </source>
</reference>
<name>A0A5D2BTX5_GOSDA</name>
<evidence type="ECO:0000313" key="3">
    <source>
        <dbReference type="Proteomes" id="UP000323506"/>
    </source>
</evidence>
<evidence type="ECO:0000313" key="2">
    <source>
        <dbReference type="EMBL" id="TYG59958.1"/>
    </source>
</evidence>
<evidence type="ECO:0008006" key="4">
    <source>
        <dbReference type="Google" id="ProtNLM"/>
    </source>
</evidence>
<accession>A0A5D2BTX5</accession>